<dbReference type="SUPFAM" id="SSF56801">
    <property type="entry name" value="Acetyl-CoA synthetase-like"/>
    <property type="match status" value="1"/>
</dbReference>
<dbReference type="InterPro" id="IPR020845">
    <property type="entry name" value="AMP-binding_CS"/>
</dbReference>
<dbReference type="InterPro" id="IPR042099">
    <property type="entry name" value="ANL_N_sf"/>
</dbReference>
<evidence type="ECO:0000256" key="3">
    <source>
        <dbReference type="SAM" id="MobiDB-lite"/>
    </source>
</evidence>
<sequence length="482" mass="51357">MSFVGQALPDHARDRPEALALVCGDASLSWEALAARVDALSAAVRGTVAPGGHVALTTTEPVSLLCGFFAVAQAGRVAAVFDPRQFSSGIEETAAELACVLLTEVGSTSIAGHDGAENVPHSEQPFYIGFTSGSSGRPKAFQRSHRSWTESFRLCREAFALAPEDRVFIPGSLGHSLHLFGAVQALDMGSFVEIAPQFHPRQILSRLRDGAATVLYGTPTQLQLLSRAASQIGLTLPGVRRVLVSGSKWRDEQRGGVEDLFPEARLFEFYGTSETSFISYRRSGDGSPAGSVGRPFSDVAVSIRSASGELCSPGVPGAIWIASPLLFDGYALGGEADTCRDGAWLTVGDQGWLDGDGYLHLAGRRSRMLVTAGVNVYAEEIEAVLAARPDVLGVAVFGVPDPVRGTRIVAAIRPTGTAFCGDALRRACLAHLPPIKVPRAFYPMEDWPLTPGGKPDLPALEARVRQRERDDGQTSDPRRRPA</sequence>
<dbReference type="GO" id="GO:0006631">
    <property type="term" value="P:fatty acid metabolic process"/>
    <property type="evidence" value="ECO:0007669"/>
    <property type="project" value="TreeGrafter"/>
</dbReference>
<dbReference type="PROSITE" id="PS00455">
    <property type="entry name" value="AMP_BINDING"/>
    <property type="match status" value="1"/>
</dbReference>
<evidence type="ECO:0000313" key="7">
    <source>
        <dbReference type="Proteomes" id="UP000559404"/>
    </source>
</evidence>
<organism evidence="6 7">
    <name type="scientific">Stappia taiwanensis</name>
    <dbReference type="NCBI Taxonomy" id="992267"/>
    <lineage>
        <taxon>Bacteria</taxon>
        <taxon>Pseudomonadati</taxon>
        <taxon>Pseudomonadota</taxon>
        <taxon>Alphaproteobacteria</taxon>
        <taxon>Hyphomicrobiales</taxon>
        <taxon>Stappiaceae</taxon>
        <taxon>Stappia</taxon>
    </lineage>
</organism>
<dbReference type="PANTHER" id="PTHR43201:SF5">
    <property type="entry name" value="MEDIUM-CHAIN ACYL-COA LIGASE ACSF2, MITOCHONDRIAL"/>
    <property type="match status" value="1"/>
</dbReference>
<dbReference type="Proteomes" id="UP000559404">
    <property type="component" value="Unassembled WGS sequence"/>
</dbReference>
<dbReference type="PANTHER" id="PTHR43201">
    <property type="entry name" value="ACYL-COA SYNTHETASE"/>
    <property type="match status" value="1"/>
</dbReference>
<comment type="caution">
    <text evidence="6">The sequence shown here is derived from an EMBL/GenBank/DDBJ whole genome shotgun (WGS) entry which is preliminary data.</text>
</comment>
<reference evidence="6 7" key="1">
    <citation type="submission" date="2020-07" db="EMBL/GenBank/DDBJ databases">
        <authorList>
            <person name="Li M."/>
        </authorList>
    </citation>
    <scope>NUCLEOTIDE SEQUENCE [LARGE SCALE GENOMIC DNA]</scope>
    <source>
        <strain evidence="6 7">DSM 23284</strain>
    </source>
</reference>
<accession>A0A838Y4Z3</accession>
<evidence type="ECO:0000256" key="1">
    <source>
        <dbReference type="ARBA" id="ARBA00006432"/>
    </source>
</evidence>
<dbReference type="InterPro" id="IPR000873">
    <property type="entry name" value="AMP-dep_synth/lig_dom"/>
</dbReference>
<dbReference type="InterPro" id="IPR025110">
    <property type="entry name" value="AMP-bd_C"/>
</dbReference>
<evidence type="ECO:0000313" key="6">
    <source>
        <dbReference type="EMBL" id="MBA4613910.1"/>
    </source>
</evidence>
<dbReference type="RefSeq" id="WP_181762106.1">
    <property type="nucleotide sequence ID" value="NZ_BMCR01000013.1"/>
</dbReference>
<proteinExistence type="inferred from homology"/>
<dbReference type="Pfam" id="PF00501">
    <property type="entry name" value="AMP-binding"/>
    <property type="match status" value="1"/>
</dbReference>
<dbReference type="EMBL" id="JACEON010000029">
    <property type="protein sequence ID" value="MBA4613910.1"/>
    <property type="molecule type" value="Genomic_DNA"/>
</dbReference>
<keyword evidence="2" id="KW-0436">Ligase</keyword>
<protein>
    <submittedName>
        <fullName evidence="6">AMP-binding protein</fullName>
    </submittedName>
</protein>
<gene>
    <name evidence="6" type="ORF">H1W37_19810</name>
</gene>
<dbReference type="Gene3D" id="3.30.300.30">
    <property type="match status" value="1"/>
</dbReference>
<dbReference type="GO" id="GO:0031956">
    <property type="term" value="F:medium-chain fatty acid-CoA ligase activity"/>
    <property type="evidence" value="ECO:0007669"/>
    <property type="project" value="TreeGrafter"/>
</dbReference>
<evidence type="ECO:0000259" key="5">
    <source>
        <dbReference type="Pfam" id="PF13193"/>
    </source>
</evidence>
<dbReference type="Pfam" id="PF13193">
    <property type="entry name" value="AMP-binding_C"/>
    <property type="match status" value="1"/>
</dbReference>
<evidence type="ECO:0000259" key="4">
    <source>
        <dbReference type="Pfam" id="PF00501"/>
    </source>
</evidence>
<feature type="compositionally biased region" description="Basic and acidic residues" evidence="3">
    <location>
        <begin position="462"/>
        <end position="482"/>
    </location>
</feature>
<feature type="region of interest" description="Disordered" evidence="3">
    <location>
        <begin position="449"/>
        <end position="482"/>
    </location>
</feature>
<reference evidence="6 7" key="2">
    <citation type="submission" date="2020-08" db="EMBL/GenBank/DDBJ databases">
        <title>Stappia taiwanensis sp. nov., isolated from a coastal thermal spring.</title>
        <authorList>
            <person name="Kampfer P."/>
        </authorList>
    </citation>
    <scope>NUCLEOTIDE SEQUENCE [LARGE SCALE GENOMIC DNA]</scope>
    <source>
        <strain evidence="6 7">DSM 23284</strain>
    </source>
</reference>
<evidence type="ECO:0000256" key="2">
    <source>
        <dbReference type="ARBA" id="ARBA00022598"/>
    </source>
</evidence>
<feature type="domain" description="AMP-binding enzyme C-terminal" evidence="5">
    <location>
        <begin position="380"/>
        <end position="454"/>
    </location>
</feature>
<dbReference type="Gene3D" id="3.40.50.12780">
    <property type="entry name" value="N-terminal domain of ligase-like"/>
    <property type="match status" value="1"/>
</dbReference>
<comment type="similarity">
    <text evidence="1">Belongs to the ATP-dependent AMP-binding enzyme family.</text>
</comment>
<keyword evidence="7" id="KW-1185">Reference proteome</keyword>
<feature type="domain" description="AMP-dependent synthetase/ligase" evidence="4">
    <location>
        <begin position="10"/>
        <end position="330"/>
    </location>
</feature>
<dbReference type="InterPro" id="IPR045851">
    <property type="entry name" value="AMP-bd_C_sf"/>
</dbReference>
<name>A0A838Y4Z3_9HYPH</name>
<dbReference type="AlphaFoldDB" id="A0A838Y4Z3"/>